<dbReference type="WBParaSite" id="nRc.2.0.1.t02104-RA">
    <property type="protein sequence ID" value="nRc.2.0.1.t02104-RA"/>
    <property type="gene ID" value="nRc.2.0.1.g02104"/>
</dbReference>
<keyword evidence="1" id="KW-1185">Reference proteome</keyword>
<evidence type="ECO:0000313" key="2">
    <source>
        <dbReference type="WBParaSite" id="nRc.2.0.1.t02104-RA"/>
    </source>
</evidence>
<sequence length="74" mass="8463">MTENIKQSIITEKDIFESYLSNLYLPDPPDKFKAKRAQHEISAFEYPNNKLNICGEAQHLDSKEFGLGILPPKP</sequence>
<evidence type="ECO:0000313" key="1">
    <source>
        <dbReference type="Proteomes" id="UP000887565"/>
    </source>
</evidence>
<name>A0A915HKB2_ROMCU</name>
<organism evidence="1 2">
    <name type="scientific">Romanomermis culicivorax</name>
    <name type="common">Nematode worm</name>
    <dbReference type="NCBI Taxonomy" id="13658"/>
    <lineage>
        <taxon>Eukaryota</taxon>
        <taxon>Metazoa</taxon>
        <taxon>Ecdysozoa</taxon>
        <taxon>Nematoda</taxon>
        <taxon>Enoplea</taxon>
        <taxon>Dorylaimia</taxon>
        <taxon>Mermithida</taxon>
        <taxon>Mermithoidea</taxon>
        <taxon>Mermithidae</taxon>
        <taxon>Romanomermis</taxon>
    </lineage>
</organism>
<protein>
    <submittedName>
        <fullName evidence="2">Uncharacterized protein</fullName>
    </submittedName>
</protein>
<dbReference type="Proteomes" id="UP000887565">
    <property type="component" value="Unplaced"/>
</dbReference>
<reference evidence="2" key="1">
    <citation type="submission" date="2022-11" db="UniProtKB">
        <authorList>
            <consortium name="WormBaseParasite"/>
        </authorList>
    </citation>
    <scope>IDENTIFICATION</scope>
</reference>
<proteinExistence type="predicted"/>
<accession>A0A915HKB2</accession>
<dbReference type="AlphaFoldDB" id="A0A915HKB2"/>